<dbReference type="PANTHER" id="PTHR13874">
    <property type="entry name" value="ENDOTHELIN"/>
    <property type="match status" value="1"/>
</dbReference>
<keyword evidence="3" id="KW-0964">Secreted</keyword>
<protein>
    <recommendedName>
        <fullName evidence="8">Endothelin-like toxin domain-containing protein</fullName>
    </recommendedName>
</protein>
<comment type="similarity">
    <text evidence="2">Belongs to the endothelin/sarafotoxin family.</text>
</comment>
<dbReference type="PRINTS" id="PR00365">
    <property type="entry name" value="ENDOTHELIN"/>
</dbReference>
<evidence type="ECO:0000256" key="4">
    <source>
        <dbReference type="ARBA" id="ARBA00022858"/>
    </source>
</evidence>
<reference evidence="9 10" key="1">
    <citation type="submission" date="2018-11" db="EMBL/GenBank/DDBJ databases">
        <authorList>
            <person name="Lopez-Roques C."/>
            <person name="Donnadieu C."/>
            <person name="Bouchez O."/>
            <person name="Klopp C."/>
            <person name="Cabau C."/>
            <person name="Zahm M."/>
        </authorList>
    </citation>
    <scope>NUCLEOTIDE SEQUENCE [LARGE SCALE GENOMIC DNA]</scope>
    <source>
        <strain evidence="9">RS831</strain>
        <tissue evidence="9">Whole body</tissue>
    </source>
</reference>
<keyword evidence="7" id="KW-0812">Transmembrane</keyword>
<keyword evidence="4" id="KW-0838">Vasoactive</keyword>
<dbReference type="GO" id="GO:0005615">
    <property type="term" value="C:extracellular space"/>
    <property type="evidence" value="ECO:0007669"/>
    <property type="project" value="TreeGrafter"/>
</dbReference>
<dbReference type="GO" id="GO:0003100">
    <property type="term" value="P:regulation of systemic arterial blood pressure by endothelin"/>
    <property type="evidence" value="ECO:0007669"/>
    <property type="project" value="TreeGrafter"/>
</dbReference>
<comment type="subcellular location">
    <subcellularLocation>
        <location evidence="1">Secreted</location>
    </subcellularLocation>
</comment>
<reference evidence="9 10" key="2">
    <citation type="submission" date="2019-01" db="EMBL/GenBank/DDBJ databases">
        <title>A chromosome length genome reference of the Java medaka (oryzias javanicus).</title>
        <authorList>
            <person name="Herpin A."/>
            <person name="Takehana Y."/>
            <person name="Naruse K."/>
            <person name="Ansai S."/>
            <person name="Kawaguchi M."/>
        </authorList>
    </citation>
    <scope>NUCLEOTIDE SEQUENCE [LARGE SCALE GENOMIC DNA]</scope>
    <source>
        <strain evidence="9">RS831</strain>
        <tissue evidence="9">Whole body</tissue>
    </source>
</reference>
<evidence type="ECO:0000256" key="3">
    <source>
        <dbReference type="ARBA" id="ARBA00022525"/>
    </source>
</evidence>
<feature type="compositionally biased region" description="Polar residues" evidence="6">
    <location>
        <begin position="176"/>
        <end position="186"/>
    </location>
</feature>
<feature type="non-terminal residue" evidence="9">
    <location>
        <position position="1"/>
    </location>
</feature>
<organism evidence="9 10">
    <name type="scientific">Oryzias javanicus</name>
    <name type="common">Javanese ricefish</name>
    <name type="synonym">Aplocheilus javanicus</name>
    <dbReference type="NCBI Taxonomy" id="123683"/>
    <lineage>
        <taxon>Eukaryota</taxon>
        <taxon>Metazoa</taxon>
        <taxon>Chordata</taxon>
        <taxon>Craniata</taxon>
        <taxon>Vertebrata</taxon>
        <taxon>Euteleostomi</taxon>
        <taxon>Actinopterygii</taxon>
        <taxon>Neopterygii</taxon>
        <taxon>Teleostei</taxon>
        <taxon>Neoteleostei</taxon>
        <taxon>Acanthomorphata</taxon>
        <taxon>Ovalentaria</taxon>
        <taxon>Atherinomorphae</taxon>
        <taxon>Beloniformes</taxon>
        <taxon>Adrianichthyidae</taxon>
        <taxon>Oryziinae</taxon>
        <taxon>Oryzias</taxon>
    </lineage>
</organism>
<proteinExistence type="inferred from homology"/>
<evidence type="ECO:0000256" key="5">
    <source>
        <dbReference type="ARBA" id="ARBA00023322"/>
    </source>
</evidence>
<dbReference type="InterPro" id="IPR020475">
    <property type="entry name" value="Endothelin"/>
</dbReference>
<feature type="domain" description="Endothelin-like toxin" evidence="8">
    <location>
        <begin position="80"/>
        <end position="101"/>
    </location>
</feature>
<dbReference type="PANTHER" id="PTHR13874:SF9">
    <property type="entry name" value="ENDOTHELIN-2"/>
    <property type="match status" value="1"/>
</dbReference>
<dbReference type="AlphaFoldDB" id="A0A3S2P4X5"/>
<evidence type="ECO:0000256" key="6">
    <source>
        <dbReference type="SAM" id="MobiDB-lite"/>
    </source>
</evidence>
<evidence type="ECO:0000256" key="1">
    <source>
        <dbReference type="ARBA" id="ARBA00004613"/>
    </source>
</evidence>
<dbReference type="SMART" id="SM00272">
    <property type="entry name" value="END"/>
    <property type="match status" value="2"/>
</dbReference>
<dbReference type="Proteomes" id="UP000283210">
    <property type="component" value="Chromosome 11"/>
</dbReference>
<dbReference type="GO" id="GO:0014826">
    <property type="term" value="P:vein smooth muscle contraction"/>
    <property type="evidence" value="ECO:0007669"/>
    <property type="project" value="TreeGrafter"/>
</dbReference>
<dbReference type="PROSITE" id="PS00270">
    <property type="entry name" value="ENDOTHELIN"/>
    <property type="match status" value="2"/>
</dbReference>
<evidence type="ECO:0000256" key="7">
    <source>
        <dbReference type="SAM" id="Phobius"/>
    </source>
</evidence>
<feature type="transmembrane region" description="Helical" evidence="7">
    <location>
        <begin position="42"/>
        <end position="61"/>
    </location>
</feature>
<sequence>DAPGAELSRKHLLLPQHPGLESLCFFINHQNFSKMESFTIKMLTLFIICWTLSTGFGFPLLDNPEKRDESPHPAHIRTKRCSCNSWDDKECIYFCHLDIIWVNTPSKILPYGLGNPRSRRRRSVDRCECLDPADKSCRGFCQQRTDTMGPVTKPEHRNSHNLLASLRSVIKTNTKITKDYQSSMKNPSRRRKLKSQTRR</sequence>
<feature type="compositionally biased region" description="Basic residues" evidence="6">
    <location>
        <begin position="187"/>
        <end position="199"/>
    </location>
</feature>
<dbReference type="GO" id="GO:0031708">
    <property type="term" value="F:endothelin B receptor binding"/>
    <property type="evidence" value="ECO:0007669"/>
    <property type="project" value="TreeGrafter"/>
</dbReference>
<feature type="domain" description="Endothelin-like toxin" evidence="8">
    <location>
        <begin position="126"/>
        <end position="147"/>
    </location>
</feature>
<dbReference type="OrthoDB" id="8873756at2759"/>
<evidence type="ECO:0000256" key="2">
    <source>
        <dbReference type="ARBA" id="ARBA00010959"/>
    </source>
</evidence>
<keyword evidence="10" id="KW-1185">Reference proteome</keyword>
<keyword evidence="7" id="KW-1133">Transmembrane helix</keyword>
<dbReference type="GO" id="GO:0006874">
    <property type="term" value="P:intracellular calcium ion homeostasis"/>
    <property type="evidence" value="ECO:0007669"/>
    <property type="project" value="TreeGrafter"/>
</dbReference>
<accession>A0A3S2P4X5</accession>
<keyword evidence="5" id="KW-0839">Vasoconstrictor</keyword>
<feature type="region of interest" description="Disordered" evidence="6">
    <location>
        <begin position="176"/>
        <end position="199"/>
    </location>
</feature>
<keyword evidence="7" id="KW-0472">Membrane</keyword>
<evidence type="ECO:0000259" key="8">
    <source>
        <dbReference type="SMART" id="SM00272"/>
    </source>
</evidence>
<dbReference type="GO" id="GO:0019229">
    <property type="term" value="P:regulation of vasoconstriction"/>
    <property type="evidence" value="ECO:0007669"/>
    <property type="project" value="InterPro"/>
</dbReference>
<dbReference type="EMBL" id="CM012447">
    <property type="protein sequence ID" value="RVE66700.1"/>
    <property type="molecule type" value="Genomic_DNA"/>
</dbReference>
<dbReference type="InterPro" id="IPR019764">
    <property type="entry name" value="Endothelin_toxin_CS"/>
</dbReference>
<evidence type="ECO:0000313" key="10">
    <source>
        <dbReference type="Proteomes" id="UP000283210"/>
    </source>
</evidence>
<evidence type="ECO:0000313" key="9">
    <source>
        <dbReference type="EMBL" id="RVE66700.1"/>
    </source>
</evidence>
<gene>
    <name evidence="9" type="ORF">OJAV_G00109950</name>
</gene>
<name>A0A3S2P4X5_ORYJA</name>
<dbReference type="GO" id="GO:0005179">
    <property type="term" value="F:hormone activity"/>
    <property type="evidence" value="ECO:0007669"/>
    <property type="project" value="TreeGrafter"/>
</dbReference>
<dbReference type="InterPro" id="IPR001928">
    <property type="entry name" value="Endothln-like_toxin"/>
</dbReference>
<dbReference type="Pfam" id="PF00322">
    <property type="entry name" value="Endothelin"/>
    <property type="match status" value="1"/>
</dbReference>